<keyword evidence="2" id="KW-1185">Reference proteome</keyword>
<evidence type="ECO:0000313" key="2">
    <source>
        <dbReference type="Proteomes" id="UP000199820"/>
    </source>
</evidence>
<proteinExistence type="predicted"/>
<dbReference type="EMBL" id="FOIL01000001">
    <property type="protein sequence ID" value="SES88135.1"/>
    <property type="molecule type" value="Genomic_DNA"/>
</dbReference>
<sequence length="77" mass="8890">MIAEKAGVEEEPIEFPSFSCKDAKLPEGDEGIKLVTEGIKEVIGIEIKNPKLIETFFDDEYPFYYYIFRVVLRLAEK</sequence>
<gene>
    <name evidence="1" type="ORF">SAMN04487771_100155</name>
</gene>
<organism evidence="1 2">
    <name type="scientific">[Clostridium] aminophilum</name>
    <dbReference type="NCBI Taxonomy" id="1526"/>
    <lineage>
        <taxon>Bacteria</taxon>
        <taxon>Bacillati</taxon>
        <taxon>Bacillota</taxon>
        <taxon>Clostridia</taxon>
        <taxon>Lachnospirales</taxon>
        <taxon>Lachnospiraceae</taxon>
    </lineage>
</organism>
<name>A0A1I0A258_9FIRM</name>
<evidence type="ECO:0000313" key="1">
    <source>
        <dbReference type="EMBL" id="SES88135.1"/>
    </source>
</evidence>
<dbReference type="AlphaFoldDB" id="A0A1I0A258"/>
<reference evidence="1 2" key="1">
    <citation type="submission" date="2016-10" db="EMBL/GenBank/DDBJ databases">
        <authorList>
            <person name="de Groot N.N."/>
        </authorList>
    </citation>
    <scope>NUCLEOTIDE SEQUENCE [LARGE SCALE GENOMIC DNA]</scope>
    <source>
        <strain evidence="1 2">KH1P1</strain>
    </source>
</reference>
<protein>
    <submittedName>
        <fullName evidence="1">Uncharacterized protein</fullName>
    </submittedName>
</protein>
<accession>A0A1I0A258</accession>
<dbReference type="Proteomes" id="UP000199820">
    <property type="component" value="Unassembled WGS sequence"/>
</dbReference>